<comment type="caution">
    <text evidence="1">The sequence shown here is derived from an EMBL/GenBank/DDBJ whole genome shotgun (WGS) entry which is preliminary data.</text>
</comment>
<protein>
    <submittedName>
        <fullName evidence="1">Uncharacterized protein</fullName>
    </submittedName>
</protein>
<proteinExistence type="predicted"/>
<dbReference type="EMBL" id="QXHD01000004">
    <property type="protein sequence ID" value="NEZ55709.1"/>
    <property type="molecule type" value="Genomic_DNA"/>
</dbReference>
<sequence>MARKVLILAANPTGTSPTRLEEEVREIDEGLRRSKHHNQFELFQRWAVRPRDIQQAMLDVEPQIVHFCGYGVEDQGLIFEDTVGQAKLVSGEALAALCNLFSEKLECVVLNGCYSEIQAEEIAKHVLYVIGMEQAISDTAAIEFAVGFYGALGADRSVEFAYKSGCTAIQLVGVPEHLTPVLHQGRKSLLAPSNITENSGSESSEAHYESLIKAITAGRVVPFLGSDINLCDRSIQGDGEFEPWRPQCPYPPSGKELAAYLAKTFPPQPEKVIRLLAHQDSEINADELPTEYPLINEVIHEHAILIYPDSEGKGRLHVGGGLLQYLSQYAYLTKEGELYDRLQCLELGCQPNQLHRFFARLPAIMRDKGYYPPYPLIVTTNYDRALEQAFEDANEPFDLVFYSNTIDAQERDKFVHQPPDGPPQEIQEPNKYKGLSFDERPVILKLYGTADQISEGESLVITEEHYIEYLVSRDLSSLLPAKILGKLRTKRTNVLFLGYLLGNWNQRIILHRIWQNLGLKKRDAWWAVQASPRPLAQKLWQSYNIVVHDWPLKDYIAELDRRVKNIPAKRRQDL</sequence>
<accession>A0A6M0RHT2</accession>
<gene>
    <name evidence="1" type="ORF">DXZ20_08490</name>
</gene>
<reference evidence="1 2" key="1">
    <citation type="journal article" date="2020" name="Microb. Ecol.">
        <title>Ecogenomics of the Marine Benthic Filamentous Cyanobacterium Adonisia.</title>
        <authorList>
            <person name="Walter J.M."/>
            <person name="Coutinho F.H."/>
            <person name="Leomil L."/>
            <person name="Hargreaves P.I."/>
            <person name="Campeao M.E."/>
            <person name="Vieira V.V."/>
            <person name="Silva B.S."/>
            <person name="Fistarol G.O."/>
            <person name="Salomon P.S."/>
            <person name="Sawabe T."/>
            <person name="Mino S."/>
            <person name="Hosokawa M."/>
            <person name="Miyashita H."/>
            <person name="Maruyama F."/>
            <person name="van Verk M.C."/>
            <person name="Dutilh B.E."/>
            <person name="Thompson C.C."/>
            <person name="Thompson F.L."/>
        </authorList>
    </citation>
    <scope>NUCLEOTIDE SEQUENCE [LARGE SCALE GENOMIC DNA]</scope>
    <source>
        <strain evidence="1 2">CCMR0081</strain>
    </source>
</reference>
<organism evidence="1 2">
    <name type="scientific">Adonisia turfae CCMR0081</name>
    <dbReference type="NCBI Taxonomy" id="2292702"/>
    <lineage>
        <taxon>Bacteria</taxon>
        <taxon>Bacillati</taxon>
        <taxon>Cyanobacteriota</taxon>
        <taxon>Adonisia</taxon>
        <taxon>Adonisia turfae</taxon>
    </lineage>
</organism>
<keyword evidence="2" id="KW-1185">Reference proteome</keyword>
<dbReference type="Pfam" id="PF13289">
    <property type="entry name" value="SIR2_2"/>
    <property type="match status" value="1"/>
</dbReference>
<dbReference type="RefSeq" id="WP_163697601.1">
    <property type="nucleotide sequence ID" value="NZ_QXHD01000004.1"/>
</dbReference>
<evidence type="ECO:0000313" key="2">
    <source>
        <dbReference type="Proteomes" id="UP000481033"/>
    </source>
</evidence>
<name>A0A6M0RHT2_9CYAN</name>
<evidence type="ECO:0000313" key="1">
    <source>
        <dbReference type="EMBL" id="NEZ55709.1"/>
    </source>
</evidence>
<dbReference type="AlphaFoldDB" id="A0A6M0RHT2"/>
<dbReference type="Proteomes" id="UP000481033">
    <property type="component" value="Unassembled WGS sequence"/>
</dbReference>